<dbReference type="AlphaFoldDB" id="A0A9P4QDT2"/>
<feature type="chain" id="PRO_5040146947" evidence="2">
    <location>
        <begin position="20"/>
        <end position="179"/>
    </location>
</feature>
<gene>
    <name evidence="3" type="ORF">K431DRAFT_37231</name>
</gene>
<comment type="caution">
    <text evidence="3">The sequence shown here is derived from an EMBL/GenBank/DDBJ whole genome shotgun (WGS) entry which is preliminary data.</text>
</comment>
<feature type="compositionally biased region" description="Basic and acidic residues" evidence="1">
    <location>
        <begin position="94"/>
        <end position="113"/>
    </location>
</feature>
<feature type="signal peptide" evidence="2">
    <location>
        <begin position="1"/>
        <end position="19"/>
    </location>
</feature>
<dbReference type="Proteomes" id="UP000799441">
    <property type="component" value="Unassembled WGS sequence"/>
</dbReference>
<protein>
    <submittedName>
        <fullName evidence="3">Uncharacterized protein</fullName>
    </submittedName>
</protein>
<accession>A0A9P4QDT2</accession>
<organism evidence="3 4">
    <name type="scientific">Polychaeton citri CBS 116435</name>
    <dbReference type="NCBI Taxonomy" id="1314669"/>
    <lineage>
        <taxon>Eukaryota</taxon>
        <taxon>Fungi</taxon>
        <taxon>Dikarya</taxon>
        <taxon>Ascomycota</taxon>
        <taxon>Pezizomycotina</taxon>
        <taxon>Dothideomycetes</taxon>
        <taxon>Dothideomycetidae</taxon>
        <taxon>Capnodiales</taxon>
        <taxon>Capnodiaceae</taxon>
        <taxon>Polychaeton</taxon>
    </lineage>
</organism>
<dbReference type="EMBL" id="MU003779">
    <property type="protein sequence ID" value="KAF2722989.1"/>
    <property type="molecule type" value="Genomic_DNA"/>
</dbReference>
<evidence type="ECO:0000313" key="4">
    <source>
        <dbReference type="Proteomes" id="UP000799441"/>
    </source>
</evidence>
<sequence>MKVTRSVLVLAGLARGSLSAPAIMSVTRSASEIMSRRWHTQPIIRSSPRRTEQDDGQAYQPPQSRIMVSSASRPPSKNPETFSSHIKTQRHIQWRSEDSVDKSHPTSSSERRRQSCIAESGLSTYQHQPSDPKGRLALNQIAVGSGGLQYRSHTDEPRKLDGVTRLTFWGPPDGREDGE</sequence>
<evidence type="ECO:0000256" key="1">
    <source>
        <dbReference type="SAM" id="MobiDB-lite"/>
    </source>
</evidence>
<feature type="compositionally biased region" description="Polar residues" evidence="1">
    <location>
        <begin position="60"/>
        <end position="86"/>
    </location>
</feature>
<reference evidence="3" key="1">
    <citation type="journal article" date="2020" name="Stud. Mycol.">
        <title>101 Dothideomycetes genomes: a test case for predicting lifestyles and emergence of pathogens.</title>
        <authorList>
            <person name="Haridas S."/>
            <person name="Albert R."/>
            <person name="Binder M."/>
            <person name="Bloem J."/>
            <person name="Labutti K."/>
            <person name="Salamov A."/>
            <person name="Andreopoulos B."/>
            <person name="Baker S."/>
            <person name="Barry K."/>
            <person name="Bills G."/>
            <person name="Bluhm B."/>
            <person name="Cannon C."/>
            <person name="Castanera R."/>
            <person name="Culley D."/>
            <person name="Daum C."/>
            <person name="Ezra D."/>
            <person name="Gonzalez J."/>
            <person name="Henrissat B."/>
            <person name="Kuo A."/>
            <person name="Liang C."/>
            <person name="Lipzen A."/>
            <person name="Lutzoni F."/>
            <person name="Magnuson J."/>
            <person name="Mondo S."/>
            <person name="Nolan M."/>
            <person name="Ohm R."/>
            <person name="Pangilinan J."/>
            <person name="Park H.-J."/>
            <person name="Ramirez L."/>
            <person name="Alfaro M."/>
            <person name="Sun H."/>
            <person name="Tritt A."/>
            <person name="Yoshinaga Y."/>
            <person name="Zwiers L.-H."/>
            <person name="Turgeon B."/>
            <person name="Goodwin S."/>
            <person name="Spatafora J."/>
            <person name="Crous P."/>
            <person name="Grigoriev I."/>
        </authorList>
    </citation>
    <scope>NUCLEOTIDE SEQUENCE</scope>
    <source>
        <strain evidence="3">CBS 116435</strain>
    </source>
</reference>
<feature type="region of interest" description="Disordered" evidence="1">
    <location>
        <begin position="37"/>
        <end position="114"/>
    </location>
</feature>
<keyword evidence="2" id="KW-0732">Signal</keyword>
<evidence type="ECO:0000256" key="2">
    <source>
        <dbReference type="SAM" id="SignalP"/>
    </source>
</evidence>
<proteinExistence type="predicted"/>
<name>A0A9P4QDT2_9PEZI</name>
<evidence type="ECO:0000313" key="3">
    <source>
        <dbReference type="EMBL" id="KAF2722989.1"/>
    </source>
</evidence>
<keyword evidence="4" id="KW-1185">Reference proteome</keyword>